<evidence type="ECO:0000313" key="2">
    <source>
        <dbReference type="Proteomes" id="UP001064048"/>
    </source>
</evidence>
<dbReference type="EMBL" id="CM046103">
    <property type="protein sequence ID" value="KAI8427772.1"/>
    <property type="molecule type" value="Genomic_DNA"/>
</dbReference>
<gene>
    <name evidence="1" type="ORF">MSG28_002193</name>
</gene>
<accession>A0ACC0JUV8</accession>
<evidence type="ECO:0000313" key="1">
    <source>
        <dbReference type="EMBL" id="KAI8427772.1"/>
    </source>
</evidence>
<comment type="caution">
    <text evidence="1">The sequence shown here is derived from an EMBL/GenBank/DDBJ whole genome shotgun (WGS) entry which is preliminary data.</text>
</comment>
<organism evidence="1 2">
    <name type="scientific">Choristoneura fumiferana</name>
    <name type="common">Spruce budworm moth</name>
    <name type="synonym">Archips fumiferana</name>
    <dbReference type="NCBI Taxonomy" id="7141"/>
    <lineage>
        <taxon>Eukaryota</taxon>
        <taxon>Metazoa</taxon>
        <taxon>Ecdysozoa</taxon>
        <taxon>Arthropoda</taxon>
        <taxon>Hexapoda</taxon>
        <taxon>Insecta</taxon>
        <taxon>Pterygota</taxon>
        <taxon>Neoptera</taxon>
        <taxon>Endopterygota</taxon>
        <taxon>Lepidoptera</taxon>
        <taxon>Glossata</taxon>
        <taxon>Ditrysia</taxon>
        <taxon>Tortricoidea</taxon>
        <taxon>Tortricidae</taxon>
        <taxon>Tortricinae</taxon>
        <taxon>Choristoneura</taxon>
    </lineage>
</organism>
<proteinExistence type="predicted"/>
<sequence length="1845" mass="211288">MDTRAAKLALARKKLKDHQVKKGVLKEGNGNEYREDDAQNTKDSHICENPIVTDASIRPDDDNIVKQTINLTDQNQNYNNCQPLSPEVNVTELLVSSKRNLELTVNQLQLKLSQAESDYSAALNSHNLSKKQLSSLEKNLKNINDKYMIMAEEVQSKDRVIENLHAQKSSLLDENSNLQDQLEFTKTVLTAKETENDSLHSQLYKLQEQLDATQLHLQQITNGSADCITPSNGTQDGHLTVALQQKILALEQQIKVLQKERDQISSHYEHYVGDLNNQLKSALVKNEELVREVQDLTNREMGLIEQISDMEIRLQNYQKFKESVDSKALANDNINELQHSHAQTMDMLKELSNKYEKLQKEFTDSEAKSQDKLELVEKITAEKYLNRELTIKLAEIEEKAKDMNIKLKAKDEEMIRLQTNSREIEKQLELLSKESTFVEGDIIIYKYKQPKKLESLALNKLGDWIAEQAELLMFPIAAEAQRDTTKAHMLLSRHVNSIRSYLDYNVPWMVHDLLSTEAIRALSALLEKTKQSLGFRGSMPGKFVSQMNVIVRMTEVLFTNNLTFISIDNIPKMMRSVFYSKLQMLSGLVYLNLGSLSGGWKTADMEGSVIEALKELHNLKYLIINYDCTDNILHCISKNCKKIEKLDVSSSKCVTNESVYILMKLICLRSIQLYRTSVTLEGFAKLLINCHNLEDIGRCDEIGRVLEFIDLTDSSAPPFKLKVYVSRYAPANHLQLAVDMCPDIRSVTIFHHNVHGDLMMLIGLKDLCELKLLSCDFYADQVKQILQVKGCNIIHLHLEHVDQIDLNALMYISQMCPLLESFTLYNCTLIHHTSLYTKKLEILPFRNLKKITCVATCTDDQLFFILSNCLNVHYIHLGTAVNVTDEFMFKLLDKNPLIHLKEFRIMQSDFLSMISVERIIQSCMSLEILLELESWSLLSDTDREYIRNYIKGKVKCSELRTKDKKELFKQLEELKTELTHLRVSKVTGGAASKLSKIRVVRKAIARVYIVYHQKMKVNLRNHYKNKKYKPLDLRPKKTRAMRKALTPHEAKLKTRKEIRKKSLFPPRRLWGVSLVQLIALLYKDQHATTLHKLLNVWVETGLSDSSEDNESNTTPPNRRSEDSSPMLTSDPTSDSSDTGASGKNNEEPNSENNGWGAFSENNTSENGSPPCQQPVENDSDITMRDKNENETLKSDENKTAKDDPNMMNSQPAVSNKEQQSSKKEKENFKSGNSDSGHGTQLENQESISTSSNDEGTDSKKPVHQKPHNPKQVANNKIPTAITLQDRKRKKLVKRAKANIINVQGLAHKTPSDDDIANVIKEFTVDFLLKGYNSLIRTLHSQILTNIKLEIDTSHFFWLLTYFLKLAAQIELDLELISSALSFEMVSYLTAEGVNLCEQFELALKLDGNDLKPSIRRLHLVITAIREFVQAIDAYKKFPHLNPQDHEKLDTLRTKMCELDELRSLLVLLLRTYNPKYHSKAYLQDLIVTNHLLLLFLDIGMRSPDGDYSLMTEHIQQFASPEIMYQYALLLEDYMENGEWTENDLSSLSWHYMQCNTQQDVVGEIVICYKEDGSTKTRDSVIKALYKQNIINKEEFDKLSKKETDRCSKMKKINKEIRDVEIGKLCEQLRQDGKYKCFEWVQTVLLKACHVKLYFEKKTLRCAEDNLTKVEGSNILQFKFFNQEIQELPVLSPVSYHSLPKLKFSMDDLANVGAYPVQHCASVHPLENYYQIHKQRHLATMLTFIPIAPVEPIVLTEDILGDNVAVKAELREEVDEPLLPPNEDNFDADLSDFDDDDSVCDTASVVSDLTRMYVSDEDEKSQLPPRPRGKMHSHSPMGLFTEIPMT</sequence>
<dbReference type="Proteomes" id="UP001064048">
    <property type="component" value="Chromosome 3"/>
</dbReference>
<reference evidence="1 2" key="1">
    <citation type="journal article" date="2022" name="Genome Biol. Evol.">
        <title>The Spruce Budworm Genome: Reconstructing the Evolutionary History of Antifreeze Proteins.</title>
        <authorList>
            <person name="Beliveau C."/>
            <person name="Gagne P."/>
            <person name="Picq S."/>
            <person name="Vernygora O."/>
            <person name="Keeling C.I."/>
            <person name="Pinkney K."/>
            <person name="Doucet D."/>
            <person name="Wen F."/>
            <person name="Johnston J.S."/>
            <person name="Maaroufi H."/>
            <person name="Boyle B."/>
            <person name="Laroche J."/>
            <person name="Dewar K."/>
            <person name="Juretic N."/>
            <person name="Blackburn G."/>
            <person name="Nisole A."/>
            <person name="Brunet B."/>
            <person name="Brandao M."/>
            <person name="Lumley L."/>
            <person name="Duan J."/>
            <person name="Quan G."/>
            <person name="Lucarotti C.J."/>
            <person name="Roe A.D."/>
            <person name="Sperling F.A.H."/>
            <person name="Levesque R.C."/>
            <person name="Cusson M."/>
        </authorList>
    </citation>
    <scope>NUCLEOTIDE SEQUENCE [LARGE SCALE GENOMIC DNA]</scope>
    <source>
        <strain evidence="1">Glfc:IPQL:Cfum</strain>
    </source>
</reference>
<protein>
    <submittedName>
        <fullName evidence="1">Uncharacterized protein</fullName>
    </submittedName>
</protein>
<name>A0ACC0JUV8_CHOFU</name>
<keyword evidence="2" id="KW-1185">Reference proteome</keyword>